<dbReference type="AlphaFoldDB" id="A0A5C3LNL1"/>
<dbReference type="Proteomes" id="UP000308652">
    <property type="component" value="Unassembled WGS sequence"/>
</dbReference>
<name>A0A5C3LNL1_9AGAR</name>
<dbReference type="EMBL" id="ML213639">
    <property type="protein sequence ID" value="TFK33898.1"/>
    <property type="molecule type" value="Genomic_DNA"/>
</dbReference>
<organism evidence="1 2">
    <name type="scientific">Crucibulum laeve</name>
    <dbReference type="NCBI Taxonomy" id="68775"/>
    <lineage>
        <taxon>Eukaryota</taxon>
        <taxon>Fungi</taxon>
        <taxon>Dikarya</taxon>
        <taxon>Basidiomycota</taxon>
        <taxon>Agaricomycotina</taxon>
        <taxon>Agaricomycetes</taxon>
        <taxon>Agaricomycetidae</taxon>
        <taxon>Agaricales</taxon>
        <taxon>Agaricineae</taxon>
        <taxon>Nidulariaceae</taxon>
        <taxon>Crucibulum</taxon>
    </lineage>
</organism>
<gene>
    <name evidence="1" type="ORF">BDQ12DRAFT_690411</name>
</gene>
<sequence>MWRCHSGSLRQGLAVHCNDVEGRECSGGMYRIINSLGGIEGASLNAFDDVEVELKSRRTASSLEHRRAEPERRM</sequence>
<keyword evidence="2" id="KW-1185">Reference proteome</keyword>
<reference evidence="1 2" key="1">
    <citation type="journal article" date="2019" name="Nat. Ecol. Evol.">
        <title>Megaphylogeny resolves global patterns of mushroom evolution.</title>
        <authorList>
            <person name="Varga T."/>
            <person name="Krizsan K."/>
            <person name="Foldi C."/>
            <person name="Dima B."/>
            <person name="Sanchez-Garcia M."/>
            <person name="Sanchez-Ramirez S."/>
            <person name="Szollosi G.J."/>
            <person name="Szarkandi J.G."/>
            <person name="Papp V."/>
            <person name="Albert L."/>
            <person name="Andreopoulos W."/>
            <person name="Angelini C."/>
            <person name="Antonin V."/>
            <person name="Barry K.W."/>
            <person name="Bougher N.L."/>
            <person name="Buchanan P."/>
            <person name="Buyck B."/>
            <person name="Bense V."/>
            <person name="Catcheside P."/>
            <person name="Chovatia M."/>
            <person name="Cooper J."/>
            <person name="Damon W."/>
            <person name="Desjardin D."/>
            <person name="Finy P."/>
            <person name="Geml J."/>
            <person name="Haridas S."/>
            <person name="Hughes K."/>
            <person name="Justo A."/>
            <person name="Karasinski D."/>
            <person name="Kautmanova I."/>
            <person name="Kiss B."/>
            <person name="Kocsube S."/>
            <person name="Kotiranta H."/>
            <person name="LaButti K.M."/>
            <person name="Lechner B.E."/>
            <person name="Liimatainen K."/>
            <person name="Lipzen A."/>
            <person name="Lukacs Z."/>
            <person name="Mihaltcheva S."/>
            <person name="Morgado L.N."/>
            <person name="Niskanen T."/>
            <person name="Noordeloos M.E."/>
            <person name="Ohm R.A."/>
            <person name="Ortiz-Santana B."/>
            <person name="Ovrebo C."/>
            <person name="Racz N."/>
            <person name="Riley R."/>
            <person name="Savchenko A."/>
            <person name="Shiryaev A."/>
            <person name="Soop K."/>
            <person name="Spirin V."/>
            <person name="Szebenyi C."/>
            <person name="Tomsovsky M."/>
            <person name="Tulloss R.E."/>
            <person name="Uehling J."/>
            <person name="Grigoriev I.V."/>
            <person name="Vagvolgyi C."/>
            <person name="Papp T."/>
            <person name="Martin F.M."/>
            <person name="Miettinen O."/>
            <person name="Hibbett D.S."/>
            <person name="Nagy L.G."/>
        </authorList>
    </citation>
    <scope>NUCLEOTIDE SEQUENCE [LARGE SCALE GENOMIC DNA]</scope>
    <source>
        <strain evidence="1 2">CBS 166.37</strain>
    </source>
</reference>
<evidence type="ECO:0000313" key="1">
    <source>
        <dbReference type="EMBL" id="TFK33898.1"/>
    </source>
</evidence>
<protein>
    <submittedName>
        <fullName evidence="1">Uncharacterized protein</fullName>
    </submittedName>
</protein>
<proteinExistence type="predicted"/>
<evidence type="ECO:0000313" key="2">
    <source>
        <dbReference type="Proteomes" id="UP000308652"/>
    </source>
</evidence>
<accession>A0A5C3LNL1</accession>